<dbReference type="GeneTree" id="ENSGT00940000163852"/>
<evidence type="ECO:0000313" key="11">
    <source>
        <dbReference type="Ensembl" id="ENSTRUP00000020591.3"/>
    </source>
</evidence>
<organism evidence="11 12">
    <name type="scientific">Takifugu rubripes</name>
    <name type="common">Japanese pufferfish</name>
    <name type="synonym">Fugu rubripes</name>
    <dbReference type="NCBI Taxonomy" id="31033"/>
    <lineage>
        <taxon>Eukaryota</taxon>
        <taxon>Metazoa</taxon>
        <taxon>Chordata</taxon>
        <taxon>Craniata</taxon>
        <taxon>Vertebrata</taxon>
        <taxon>Euteleostomi</taxon>
        <taxon>Actinopterygii</taxon>
        <taxon>Neopterygii</taxon>
        <taxon>Teleostei</taxon>
        <taxon>Neoteleostei</taxon>
        <taxon>Acanthomorphata</taxon>
        <taxon>Eupercaria</taxon>
        <taxon>Tetraodontiformes</taxon>
        <taxon>Tetradontoidea</taxon>
        <taxon>Tetraodontidae</taxon>
        <taxon>Takifugu</taxon>
    </lineage>
</organism>
<gene>
    <name evidence="11" type="primary">LOC101074118</name>
</gene>
<dbReference type="PRINTS" id="PR00722">
    <property type="entry name" value="CHYMOTRYPSIN"/>
</dbReference>
<dbReference type="PROSITE" id="PS50240">
    <property type="entry name" value="TRYPSIN_DOM"/>
    <property type="match status" value="1"/>
</dbReference>
<evidence type="ECO:0000256" key="3">
    <source>
        <dbReference type="ARBA" id="ARBA00022801"/>
    </source>
</evidence>
<dbReference type="KEGG" id="tru:101074118"/>
<dbReference type="SUPFAM" id="SSF50494">
    <property type="entry name" value="Trypsin-like serine proteases"/>
    <property type="match status" value="1"/>
</dbReference>
<dbReference type="InterPro" id="IPR043504">
    <property type="entry name" value="Peptidase_S1_PA_chymotrypsin"/>
</dbReference>
<reference evidence="11" key="2">
    <citation type="submission" date="2025-08" db="UniProtKB">
        <authorList>
            <consortium name="Ensembl"/>
        </authorList>
    </citation>
    <scope>IDENTIFICATION</scope>
</reference>
<evidence type="ECO:0000256" key="5">
    <source>
        <dbReference type="ARBA" id="ARBA00023157"/>
    </source>
</evidence>
<feature type="signal peptide" evidence="9">
    <location>
        <begin position="1"/>
        <end position="23"/>
    </location>
</feature>
<dbReference type="RefSeq" id="XP_011604926.2">
    <property type="nucleotide sequence ID" value="XM_011606624.2"/>
</dbReference>
<proteinExistence type="predicted"/>
<feature type="domain" description="Peptidase S1" evidence="10">
    <location>
        <begin position="35"/>
        <end position="263"/>
    </location>
</feature>
<keyword evidence="5" id="KW-1015">Disulfide bond</keyword>
<feature type="chain" id="PRO_5025378046" evidence="9">
    <location>
        <begin position="24"/>
        <end position="350"/>
    </location>
</feature>
<evidence type="ECO:0000313" key="12">
    <source>
        <dbReference type="Proteomes" id="UP000005226"/>
    </source>
</evidence>
<keyword evidence="8" id="KW-1133">Transmembrane helix</keyword>
<dbReference type="GeneID" id="101074118"/>
<evidence type="ECO:0000259" key="10">
    <source>
        <dbReference type="PROSITE" id="PS50240"/>
    </source>
</evidence>
<dbReference type="Proteomes" id="UP000005226">
    <property type="component" value="Chromosome 8"/>
</dbReference>
<evidence type="ECO:0000256" key="1">
    <source>
        <dbReference type="ARBA" id="ARBA00022670"/>
    </source>
</evidence>
<keyword evidence="1 6" id="KW-0645">Protease</keyword>
<evidence type="ECO:0000256" key="7">
    <source>
        <dbReference type="SAM" id="MobiDB-lite"/>
    </source>
</evidence>
<dbReference type="InterPro" id="IPR033116">
    <property type="entry name" value="TRYPSIN_SER"/>
</dbReference>
<evidence type="ECO:0000256" key="4">
    <source>
        <dbReference type="ARBA" id="ARBA00022825"/>
    </source>
</evidence>
<dbReference type="AlphaFoldDB" id="H2T7F1"/>
<dbReference type="FunFam" id="2.40.10.10:FF:000024">
    <property type="entry name" value="Serine protease 53"/>
    <property type="match status" value="1"/>
</dbReference>
<keyword evidence="8" id="KW-0812">Transmembrane</keyword>
<dbReference type="SMART" id="SM00020">
    <property type="entry name" value="Tryp_SPc"/>
    <property type="match status" value="1"/>
</dbReference>
<keyword evidence="4 6" id="KW-0720">Serine protease</keyword>
<dbReference type="STRING" id="31033.ENSTRUP00000020591"/>
<feature type="compositionally biased region" description="Pro residues" evidence="7">
    <location>
        <begin position="287"/>
        <end position="303"/>
    </location>
</feature>
<dbReference type="GO" id="GO:0006508">
    <property type="term" value="P:proteolysis"/>
    <property type="evidence" value="ECO:0007669"/>
    <property type="project" value="UniProtKB-KW"/>
</dbReference>
<accession>H2T7F1</accession>
<dbReference type="InterPro" id="IPR018114">
    <property type="entry name" value="TRYPSIN_HIS"/>
</dbReference>
<dbReference type="PANTHER" id="PTHR24252:SF7">
    <property type="entry name" value="HYALIN"/>
    <property type="match status" value="1"/>
</dbReference>
<dbReference type="PROSITE" id="PS00134">
    <property type="entry name" value="TRYPSIN_HIS"/>
    <property type="match status" value="1"/>
</dbReference>
<dbReference type="PANTHER" id="PTHR24252">
    <property type="entry name" value="ACROSIN-RELATED"/>
    <property type="match status" value="1"/>
</dbReference>
<keyword evidence="2 9" id="KW-0732">Signal</keyword>
<keyword evidence="3 6" id="KW-0378">Hydrolase</keyword>
<evidence type="ECO:0000256" key="2">
    <source>
        <dbReference type="ARBA" id="ARBA00022729"/>
    </source>
</evidence>
<dbReference type="InParanoid" id="H2T7F1"/>
<dbReference type="OMA" id="DWISGVT"/>
<dbReference type="InterPro" id="IPR009003">
    <property type="entry name" value="Peptidase_S1_PA"/>
</dbReference>
<reference evidence="11 12" key="1">
    <citation type="journal article" date="2011" name="Genome Biol. Evol.">
        <title>Integration of the genetic map and genome assembly of fugu facilitates insights into distinct features of genome evolution in teleosts and mammals.</title>
        <authorList>
            <person name="Kai W."/>
            <person name="Kikuchi K."/>
            <person name="Tohari S."/>
            <person name="Chew A.K."/>
            <person name="Tay A."/>
            <person name="Fujiwara A."/>
            <person name="Hosoya S."/>
            <person name="Suetake H."/>
            <person name="Naruse K."/>
            <person name="Brenner S."/>
            <person name="Suzuki Y."/>
            <person name="Venkatesh B."/>
        </authorList>
    </citation>
    <scope>NUCLEOTIDE SEQUENCE [LARGE SCALE GENOMIC DNA]</scope>
</reference>
<evidence type="ECO:0000256" key="6">
    <source>
        <dbReference type="RuleBase" id="RU363034"/>
    </source>
</evidence>
<sequence length="350" mass="37055">MALSQVLYSLAAVAILSSEGGRAQSCGRVFVRHRIIGGQNAAPGNWPWQASLNREGGQFCGGSLISSEWVLTAAHCITGDPSAITVFLGRINQAGPNPNEVSRRVIQATCHPSYDTITIDNDVCLLKLSAPVNFTNYIYPVCLAAANSTVYTRTRSWITGWGKADNETFPDILQEVEVPIVGNNQCRCTYAELTENMICAGYASGGKDSCQGDSGGPLVTTGDDKVWVQLGVVSFGIGCALPMVPGVYARVSQFQDWISGVTGSSQPGFVAFNSFGIDGDATYTCSPQPPPTQPPPSQGPGPGPMTTFWPPVMTTDDDSIFGGSENVTPLANLTALCFLVLLLFVLGDKV</sequence>
<keyword evidence="12" id="KW-1185">Reference proteome</keyword>
<feature type="region of interest" description="Disordered" evidence="7">
    <location>
        <begin position="283"/>
        <end position="310"/>
    </location>
</feature>
<dbReference type="Ensembl" id="ENSTRUT00000020676.3">
    <property type="protein sequence ID" value="ENSTRUP00000020591.3"/>
    <property type="gene ID" value="ENSTRUG00000008226.3"/>
</dbReference>
<dbReference type="InterPro" id="IPR001314">
    <property type="entry name" value="Peptidase_S1A"/>
</dbReference>
<dbReference type="MEROPS" id="S01.256"/>
<dbReference type="GO" id="GO:0004252">
    <property type="term" value="F:serine-type endopeptidase activity"/>
    <property type="evidence" value="ECO:0007669"/>
    <property type="project" value="InterPro"/>
</dbReference>
<protein>
    <submittedName>
        <fullName evidence="11">Serine protease 27-like</fullName>
    </submittedName>
</protein>
<keyword evidence="8" id="KW-0472">Membrane</keyword>
<evidence type="ECO:0000256" key="8">
    <source>
        <dbReference type="SAM" id="Phobius"/>
    </source>
</evidence>
<evidence type="ECO:0000256" key="9">
    <source>
        <dbReference type="SAM" id="SignalP"/>
    </source>
</evidence>
<dbReference type="InterPro" id="IPR001254">
    <property type="entry name" value="Trypsin_dom"/>
</dbReference>
<dbReference type="CDD" id="cd00190">
    <property type="entry name" value="Tryp_SPc"/>
    <property type="match status" value="1"/>
</dbReference>
<dbReference type="Pfam" id="PF00089">
    <property type="entry name" value="Trypsin"/>
    <property type="match status" value="1"/>
</dbReference>
<dbReference type="Gene3D" id="2.40.10.10">
    <property type="entry name" value="Trypsin-like serine proteases"/>
    <property type="match status" value="2"/>
</dbReference>
<reference evidence="11" key="3">
    <citation type="submission" date="2025-09" db="UniProtKB">
        <authorList>
            <consortium name="Ensembl"/>
        </authorList>
    </citation>
    <scope>IDENTIFICATION</scope>
</reference>
<name>H2T7F1_TAKRU</name>
<dbReference type="PROSITE" id="PS00135">
    <property type="entry name" value="TRYPSIN_SER"/>
    <property type="match status" value="1"/>
</dbReference>
<feature type="transmembrane region" description="Helical" evidence="8">
    <location>
        <begin position="330"/>
        <end position="347"/>
    </location>
</feature>